<keyword evidence="1" id="KW-0805">Transcription regulation</keyword>
<dbReference type="EMBL" id="JADOXO010000034">
    <property type="protein sequence ID" value="KAF9818050.1"/>
    <property type="molecule type" value="Genomic_DNA"/>
</dbReference>
<dbReference type="GO" id="GO:0046976">
    <property type="term" value="F:histone H3K27 methyltransferase activity"/>
    <property type="evidence" value="ECO:0007669"/>
    <property type="project" value="TreeGrafter"/>
</dbReference>
<dbReference type="SUPFAM" id="SSF82199">
    <property type="entry name" value="SET domain"/>
    <property type="match status" value="1"/>
</dbReference>
<evidence type="ECO:0000256" key="4">
    <source>
        <dbReference type="SAM" id="SignalP"/>
    </source>
</evidence>
<organism evidence="6 7">
    <name type="scientific">Rhodonia placenta</name>
    <dbReference type="NCBI Taxonomy" id="104341"/>
    <lineage>
        <taxon>Eukaryota</taxon>
        <taxon>Fungi</taxon>
        <taxon>Dikarya</taxon>
        <taxon>Basidiomycota</taxon>
        <taxon>Agaricomycotina</taxon>
        <taxon>Agaricomycetes</taxon>
        <taxon>Polyporales</taxon>
        <taxon>Adustoporiaceae</taxon>
        <taxon>Rhodonia</taxon>
    </lineage>
</organism>
<keyword evidence="2" id="KW-0804">Transcription</keyword>
<reference evidence="6" key="2">
    <citation type="journal article" name="Front. Microbiol.">
        <title>Degradative Capacity of Two Strains of Rhodonia placenta: From Phenotype to Genotype.</title>
        <authorList>
            <person name="Kolle M."/>
            <person name="Horta M.A.C."/>
            <person name="Nowrousian M."/>
            <person name="Ohm R.A."/>
            <person name="Benz J.P."/>
            <person name="Pilgard A."/>
        </authorList>
    </citation>
    <scope>NUCLEOTIDE SEQUENCE</scope>
    <source>
        <strain evidence="6">FPRL280</strain>
    </source>
</reference>
<evidence type="ECO:0000256" key="3">
    <source>
        <dbReference type="SAM" id="MobiDB-lite"/>
    </source>
</evidence>
<dbReference type="GO" id="GO:0031507">
    <property type="term" value="P:heterochromatin formation"/>
    <property type="evidence" value="ECO:0007669"/>
    <property type="project" value="TreeGrafter"/>
</dbReference>
<dbReference type="Gene3D" id="2.170.270.10">
    <property type="entry name" value="SET domain"/>
    <property type="match status" value="1"/>
</dbReference>
<comment type="caution">
    <text evidence="6">The sequence shown here is derived from an EMBL/GenBank/DDBJ whole genome shotgun (WGS) entry which is preliminary data.</text>
</comment>
<dbReference type="PANTHER" id="PTHR45747:SF4">
    <property type="entry name" value="HISTONE-LYSINE N-METHYLTRANSFERASE E(Z)"/>
    <property type="match status" value="1"/>
</dbReference>
<dbReference type="InterPro" id="IPR046341">
    <property type="entry name" value="SET_dom_sf"/>
</dbReference>
<keyword evidence="4" id="KW-0732">Signal</keyword>
<dbReference type="SMART" id="SM00317">
    <property type="entry name" value="SET"/>
    <property type="match status" value="1"/>
</dbReference>
<dbReference type="InterPro" id="IPR045318">
    <property type="entry name" value="EZH1/2-like"/>
</dbReference>
<dbReference type="GO" id="GO:0003682">
    <property type="term" value="F:chromatin binding"/>
    <property type="evidence" value="ECO:0007669"/>
    <property type="project" value="TreeGrafter"/>
</dbReference>
<evidence type="ECO:0000313" key="6">
    <source>
        <dbReference type="EMBL" id="KAF9818050.1"/>
    </source>
</evidence>
<dbReference type="Proteomes" id="UP000639403">
    <property type="component" value="Unassembled WGS sequence"/>
</dbReference>
<dbReference type="PANTHER" id="PTHR45747">
    <property type="entry name" value="HISTONE-LYSINE N-METHYLTRANSFERASE E(Z)"/>
    <property type="match status" value="1"/>
</dbReference>
<accession>A0A8H7U4M0</accession>
<feature type="signal peptide" evidence="4">
    <location>
        <begin position="1"/>
        <end position="21"/>
    </location>
</feature>
<gene>
    <name evidence="6" type="ORF">IEO21_03011</name>
</gene>
<evidence type="ECO:0000313" key="7">
    <source>
        <dbReference type="Proteomes" id="UP000639403"/>
    </source>
</evidence>
<feature type="chain" id="PRO_5034394281" description="SET domain-containing protein" evidence="4">
    <location>
        <begin position="22"/>
        <end position="421"/>
    </location>
</feature>
<dbReference type="PROSITE" id="PS50280">
    <property type="entry name" value="SET"/>
    <property type="match status" value="1"/>
</dbReference>
<dbReference type="GO" id="GO:0005634">
    <property type="term" value="C:nucleus"/>
    <property type="evidence" value="ECO:0007669"/>
    <property type="project" value="TreeGrafter"/>
</dbReference>
<proteinExistence type="predicted"/>
<dbReference type="Pfam" id="PF00856">
    <property type="entry name" value="SET"/>
    <property type="match status" value="1"/>
</dbReference>
<dbReference type="AlphaFoldDB" id="A0A8H7U4M0"/>
<evidence type="ECO:0000256" key="2">
    <source>
        <dbReference type="ARBA" id="ARBA00023163"/>
    </source>
</evidence>
<feature type="domain" description="SET" evidence="5">
    <location>
        <begin position="278"/>
        <end position="415"/>
    </location>
</feature>
<evidence type="ECO:0000256" key="1">
    <source>
        <dbReference type="ARBA" id="ARBA00023015"/>
    </source>
</evidence>
<feature type="region of interest" description="Disordered" evidence="3">
    <location>
        <begin position="190"/>
        <end position="211"/>
    </location>
</feature>
<dbReference type="InterPro" id="IPR001214">
    <property type="entry name" value="SET_dom"/>
</dbReference>
<name>A0A8H7U4M0_9APHY</name>
<evidence type="ECO:0000259" key="5">
    <source>
        <dbReference type="PROSITE" id="PS50280"/>
    </source>
</evidence>
<sequence length="421" mass="46300">MTQWLCAHLLMTLDAFVSCEAFEACAPLSCNVFHGDDPEDMTFVPFADDPAFNVQDHLEEYKTFSWQSVHEDSDLNTILMETARRLWDKYGVTIEHVDETGVLPRPLKTYLGVSGAISASLQRDSLNWPGSSHSSVSMLPDILPSQRDDLRARLHDHLNLFCPNLNCIQASCFTHNADPVKLDLQSGQFRHVPSRPRGRPRKQTHESCGSDCESTHVSVTAVAAMRNVVGVAPLEDQRNGKARVSALQLKFVTILAYTRVHAPRRHDALASSTKHIVQGTVAATSVAKGAGRGVPATRKAVSQVTVLVAVRTGSATLSCARRAPEEYVGELIYEPTFDSRGQLSEHRGRSYVYGLNASLNIDSTYAGNEARFINHAPANTANCQVGIFLVNGDHRIGIYAKRTLVTGTELFLDYGPEFPIK</sequence>
<protein>
    <recommendedName>
        <fullName evidence="5">SET domain-containing protein</fullName>
    </recommendedName>
</protein>
<feature type="compositionally biased region" description="Basic residues" evidence="3">
    <location>
        <begin position="192"/>
        <end position="202"/>
    </location>
</feature>
<reference evidence="6" key="1">
    <citation type="submission" date="2020-11" db="EMBL/GenBank/DDBJ databases">
        <authorList>
            <person name="Koelle M."/>
            <person name="Horta M.A.C."/>
            <person name="Nowrousian M."/>
            <person name="Ohm R.A."/>
            <person name="Benz P."/>
            <person name="Pilgard A."/>
        </authorList>
    </citation>
    <scope>NUCLEOTIDE SEQUENCE</scope>
    <source>
        <strain evidence="6">FPRL280</strain>
    </source>
</reference>